<sequence>KLKQNVRKKTDYSKKNFEDFVLWKKTTKGIQYISPWFKGRPGWHTECVVMIKKLFLNTIDIHGGGIDLKFPHHENEQAQFWAGENKPLTQFFMHVGHVYYQNAKMSKSLGNIVLTKDILINIEPNAIKLFFLSCNYLQPMNYSYELLQTFQLKYKQIIYHLNKNNFQLVLHQINNSQIIDTYIDKLHLIMSDNLNTPNILTLVEEVLKKIHQKHDVLNELAQLQNTLIYLLKHLDIQIVLKKVTTENIQTYYAWKKAQKQKDFQKSDTLRIILQNEKII</sequence>
<dbReference type="Gene3D" id="3.40.50.620">
    <property type="entry name" value="HUPs"/>
    <property type="match status" value="1"/>
</dbReference>
<evidence type="ECO:0000256" key="7">
    <source>
        <dbReference type="ARBA" id="ARBA00022840"/>
    </source>
</evidence>
<dbReference type="Pfam" id="PF01406">
    <property type="entry name" value="tRNA-synt_1e"/>
    <property type="match status" value="1"/>
</dbReference>
<evidence type="ECO:0000256" key="4">
    <source>
        <dbReference type="ARBA" id="ARBA00022723"/>
    </source>
</evidence>
<dbReference type="PANTHER" id="PTHR10890">
    <property type="entry name" value="CYSTEINYL-TRNA SYNTHETASE"/>
    <property type="match status" value="1"/>
</dbReference>
<dbReference type="Proteomes" id="UP000037086">
    <property type="component" value="Unassembled WGS sequence"/>
</dbReference>
<evidence type="ECO:0000256" key="2">
    <source>
        <dbReference type="ARBA" id="ARBA00011245"/>
    </source>
</evidence>
<dbReference type="Gene3D" id="1.20.120.1910">
    <property type="entry name" value="Cysteine-tRNA ligase, C-terminal anti-codon recognition domain"/>
    <property type="match status" value="1"/>
</dbReference>
<keyword evidence="3" id="KW-0436">Ligase</keyword>
<dbReference type="AlphaFoldDB" id="A0A0L0MKL8"/>
<keyword evidence="6" id="KW-0862">Zinc</keyword>
<evidence type="ECO:0000256" key="3">
    <source>
        <dbReference type="ARBA" id="ARBA00022598"/>
    </source>
</evidence>
<dbReference type="InterPro" id="IPR032678">
    <property type="entry name" value="tRNA-synt_1_cat_dom"/>
</dbReference>
<dbReference type="EMBL" id="JPSQ01000056">
    <property type="protein sequence ID" value="KND62554.1"/>
    <property type="molecule type" value="Genomic_DNA"/>
</dbReference>
<dbReference type="PRINTS" id="PR00983">
    <property type="entry name" value="TRNASYNTHCYS"/>
</dbReference>
<keyword evidence="4" id="KW-0479">Metal-binding</keyword>
<keyword evidence="9" id="KW-0030">Aminoacyl-tRNA synthetase</keyword>
<reference evidence="9 10" key="1">
    <citation type="journal article" date="2015" name="BMC Microbiol.">
        <title>'Candidatus Phytoplasma phoenicium' associated with almond witches'-broom disease: from draft genome to genetic diversity among strain populations.</title>
        <authorList>
            <person name="Quaglino F."/>
            <person name="Kube M."/>
            <person name="Jawhari M."/>
            <person name="Abou-Jawdah Y."/>
            <person name="Siewert C."/>
            <person name="Choueiri E."/>
            <person name="Sobh H."/>
            <person name="Casati P."/>
            <person name="Tedeschi R."/>
            <person name="Molino Lova M."/>
            <person name="Alma A."/>
            <person name="Bianco P.A."/>
        </authorList>
    </citation>
    <scope>NUCLEOTIDE SEQUENCE [LARGE SCALE GENOMIC DNA]</scope>
    <source>
        <strain evidence="9 10">SA213</strain>
    </source>
</reference>
<dbReference type="SUPFAM" id="SSF47323">
    <property type="entry name" value="Anticodon-binding domain of a subclass of class I aminoacyl-tRNA synthetases"/>
    <property type="match status" value="1"/>
</dbReference>
<dbReference type="GO" id="GO:0004817">
    <property type="term" value="F:cysteine-tRNA ligase activity"/>
    <property type="evidence" value="ECO:0007669"/>
    <property type="project" value="TreeGrafter"/>
</dbReference>
<dbReference type="InterPro" id="IPR024909">
    <property type="entry name" value="Cys-tRNA/MSH_ligase"/>
</dbReference>
<feature type="non-terminal residue" evidence="9">
    <location>
        <position position="1"/>
    </location>
</feature>
<accession>A0A0L0MKL8</accession>
<dbReference type="PATRIC" id="fig|198422.3.peg.246"/>
<evidence type="ECO:0000313" key="9">
    <source>
        <dbReference type="EMBL" id="KND62554.1"/>
    </source>
</evidence>
<keyword evidence="5" id="KW-0547">Nucleotide-binding</keyword>
<dbReference type="PANTHER" id="PTHR10890:SF3">
    <property type="entry name" value="CYSTEINE--TRNA LIGASE, CYTOPLASMIC"/>
    <property type="match status" value="1"/>
</dbReference>
<keyword evidence="7" id="KW-0067">ATP-binding</keyword>
<protein>
    <submittedName>
        <fullName evidence="9">Cysteinyl-tRNA synthetase</fullName>
    </submittedName>
</protein>
<proteinExistence type="predicted"/>
<name>A0A0L0MKL8_9MOLU</name>
<comment type="caution">
    <text evidence="9">The sequence shown here is derived from an EMBL/GenBank/DDBJ whole genome shotgun (WGS) entry which is preliminary data.</text>
</comment>
<keyword evidence="10" id="KW-1185">Reference proteome</keyword>
<feature type="domain" description="tRNA synthetases class I catalytic" evidence="8">
    <location>
        <begin position="4"/>
        <end position="149"/>
    </location>
</feature>
<evidence type="ECO:0000259" key="8">
    <source>
        <dbReference type="Pfam" id="PF01406"/>
    </source>
</evidence>
<evidence type="ECO:0000256" key="6">
    <source>
        <dbReference type="ARBA" id="ARBA00022833"/>
    </source>
</evidence>
<dbReference type="InterPro" id="IPR009080">
    <property type="entry name" value="tRNAsynth_Ia_anticodon-bd"/>
</dbReference>
<gene>
    <name evidence="9" type="primary">cysS</name>
    <name evidence="9" type="ORF">AlmWB_02530</name>
</gene>
<dbReference type="SUPFAM" id="SSF52374">
    <property type="entry name" value="Nucleotidylyl transferase"/>
    <property type="match status" value="1"/>
</dbReference>
<dbReference type="GO" id="GO:0005524">
    <property type="term" value="F:ATP binding"/>
    <property type="evidence" value="ECO:0007669"/>
    <property type="project" value="UniProtKB-KW"/>
</dbReference>
<comment type="subunit">
    <text evidence="2">Monomer.</text>
</comment>
<evidence type="ECO:0000313" key="10">
    <source>
        <dbReference type="Proteomes" id="UP000037086"/>
    </source>
</evidence>
<dbReference type="GO" id="GO:0046872">
    <property type="term" value="F:metal ion binding"/>
    <property type="evidence" value="ECO:0007669"/>
    <property type="project" value="UniProtKB-KW"/>
</dbReference>
<dbReference type="GO" id="GO:0005829">
    <property type="term" value="C:cytosol"/>
    <property type="evidence" value="ECO:0007669"/>
    <property type="project" value="TreeGrafter"/>
</dbReference>
<dbReference type="InterPro" id="IPR014729">
    <property type="entry name" value="Rossmann-like_a/b/a_fold"/>
</dbReference>
<evidence type="ECO:0000256" key="1">
    <source>
        <dbReference type="ARBA" id="ARBA00001947"/>
    </source>
</evidence>
<comment type="cofactor">
    <cofactor evidence="1">
        <name>Zn(2+)</name>
        <dbReference type="ChEBI" id="CHEBI:29105"/>
    </cofactor>
</comment>
<organism evidence="9 10">
    <name type="scientific">Candidatus Phytoplasma phoenicium</name>
    <dbReference type="NCBI Taxonomy" id="198422"/>
    <lineage>
        <taxon>Bacteria</taxon>
        <taxon>Bacillati</taxon>
        <taxon>Mycoplasmatota</taxon>
        <taxon>Mollicutes</taxon>
        <taxon>Acholeplasmatales</taxon>
        <taxon>Acholeplasmataceae</taxon>
        <taxon>Candidatus Phytoplasma</taxon>
        <taxon>16SrIX (Pigeon pea witches'-broom group)</taxon>
    </lineage>
</organism>
<evidence type="ECO:0000256" key="5">
    <source>
        <dbReference type="ARBA" id="ARBA00022741"/>
    </source>
</evidence>
<dbReference type="GO" id="GO:0006423">
    <property type="term" value="P:cysteinyl-tRNA aminoacylation"/>
    <property type="evidence" value="ECO:0007669"/>
    <property type="project" value="TreeGrafter"/>
</dbReference>